<gene>
    <name evidence="1" type="ORF">TIFTF001_042419</name>
</gene>
<evidence type="ECO:0000313" key="2">
    <source>
        <dbReference type="Proteomes" id="UP001187192"/>
    </source>
</evidence>
<dbReference type="AlphaFoldDB" id="A0AA87ZMT7"/>
<name>A0AA87ZMT7_FICCA</name>
<dbReference type="EMBL" id="BTGU01002295">
    <property type="protein sequence ID" value="GMN36349.1"/>
    <property type="molecule type" value="Genomic_DNA"/>
</dbReference>
<reference evidence="1" key="1">
    <citation type="submission" date="2023-07" db="EMBL/GenBank/DDBJ databases">
        <title>draft genome sequence of fig (Ficus carica).</title>
        <authorList>
            <person name="Takahashi T."/>
            <person name="Nishimura K."/>
        </authorList>
    </citation>
    <scope>NUCLEOTIDE SEQUENCE</scope>
</reference>
<accession>A0AA87ZMT7</accession>
<proteinExistence type="predicted"/>
<keyword evidence="2" id="KW-1185">Reference proteome</keyword>
<comment type="caution">
    <text evidence="1">The sequence shown here is derived from an EMBL/GenBank/DDBJ whole genome shotgun (WGS) entry which is preliminary data.</text>
</comment>
<dbReference type="Proteomes" id="UP001187192">
    <property type="component" value="Unassembled WGS sequence"/>
</dbReference>
<organism evidence="1 2">
    <name type="scientific">Ficus carica</name>
    <name type="common">Common fig</name>
    <dbReference type="NCBI Taxonomy" id="3494"/>
    <lineage>
        <taxon>Eukaryota</taxon>
        <taxon>Viridiplantae</taxon>
        <taxon>Streptophyta</taxon>
        <taxon>Embryophyta</taxon>
        <taxon>Tracheophyta</taxon>
        <taxon>Spermatophyta</taxon>
        <taxon>Magnoliopsida</taxon>
        <taxon>eudicotyledons</taxon>
        <taxon>Gunneridae</taxon>
        <taxon>Pentapetalae</taxon>
        <taxon>rosids</taxon>
        <taxon>fabids</taxon>
        <taxon>Rosales</taxon>
        <taxon>Moraceae</taxon>
        <taxon>Ficeae</taxon>
        <taxon>Ficus</taxon>
    </lineage>
</organism>
<evidence type="ECO:0000313" key="1">
    <source>
        <dbReference type="EMBL" id="GMN36349.1"/>
    </source>
</evidence>
<sequence>MVRWEVVSRRIMSSAVEVFIYQNDELRAYMMKPTYEELHKDYMAGLDSNFSQFDGSSSLVGDGAAKERPKESFGPFPISSLADSFTRFAQKFGRFDHEKEIPETVAEKRQSAGVTPPYGCHRTRYINL</sequence>
<protein>
    <submittedName>
        <fullName evidence="1">Uncharacterized protein</fullName>
    </submittedName>
</protein>